<feature type="domain" description="DNA topoisomerase type IA zn finger" evidence="1">
    <location>
        <begin position="4"/>
        <end position="44"/>
    </location>
</feature>
<dbReference type="InterPro" id="IPR007569">
    <property type="entry name" value="DUF559"/>
</dbReference>
<dbReference type="SUPFAM" id="SSF57783">
    <property type="entry name" value="Zinc beta-ribbon"/>
    <property type="match status" value="1"/>
</dbReference>
<organism evidence="3">
    <name type="scientific">marine sediment metagenome</name>
    <dbReference type="NCBI Taxonomy" id="412755"/>
    <lineage>
        <taxon>unclassified sequences</taxon>
        <taxon>metagenomes</taxon>
        <taxon>ecological metagenomes</taxon>
    </lineage>
</organism>
<dbReference type="Gene3D" id="3.40.960.10">
    <property type="entry name" value="VSR Endonuclease"/>
    <property type="match status" value="1"/>
</dbReference>
<reference evidence="3" key="1">
    <citation type="journal article" date="2014" name="Front. Microbiol.">
        <title>High frequency of phylogenetically diverse reductive dehalogenase-homologous genes in deep subseafloor sedimentary metagenomes.</title>
        <authorList>
            <person name="Kawai M."/>
            <person name="Futagami T."/>
            <person name="Toyoda A."/>
            <person name="Takaki Y."/>
            <person name="Nishi S."/>
            <person name="Hori S."/>
            <person name="Arai W."/>
            <person name="Tsubouchi T."/>
            <person name="Morono Y."/>
            <person name="Uchiyama I."/>
            <person name="Ito T."/>
            <person name="Fujiyama A."/>
            <person name="Inagaki F."/>
            <person name="Takami H."/>
        </authorList>
    </citation>
    <scope>NUCLEOTIDE SEQUENCE</scope>
    <source>
        <strain evidence="3">Expedition CK06-06</strain>
    </source>
</reference>
<dbReference type="Gene3D" id="3.30.65.10">
    <property type="entry name" value="Bacterial Topoisomerase I, domain 1"/>
    <property type="match status" value="1"/>
</dbReference>
<evidence type="ECO:0008006" key="4">
    <source>
        <dbReference type="Google" id="ProtNLM"/>
    </source>
</evidence>
<protein>
    <recommendedName>
        <fullName evidence="4">DUF559 domain-containing protein</fullName>
    </recommendedName>
</protein>
<dbReference type="GO" id="GO:0003677">
    <property type="term" value="F:DNA binding"/>
    <property type="evidence" value="ECO:0007669"/>
    <property type="project" value="InterPro"/>
</dbReference>
<dbReference type="GO" id="GO:0003916">
    <property type="term" value="F:DNA topoisomerase activity"/>
    <property type="evidence" value="ECO:0007669"/>
    <property type="project" value="InterPro"/>
</dbReference>
<accession>X1GKD0</accession>
<comment type="caution">
    <text evidence="3">The sequence shown here is derived from an EMBL/GenBank/DDBJ whole genome shotgun (WGS) entry which is preliminary data.</text>
</comment>
<dbReference type="AlphaFoldDB" id="X1GKD0"/>
<evidence type="ECO:0000313" key="3">
    <source>
        <dbReference type="EMBL" id="GAH45310.1"/>
    </source>
</evidence>
<evidence type="ECO:0000259" key="2">
    <source>
        <dbReference type="Pfam" id="PF04480"/>
    </source>
</evidence>
<dbReference type="InterPro" id="IPR013498">
    <property type="entry name" value="Topo_IA_Znf"/>
</dbReference>
<dbReference type="Pfam" id="PF04480">
    <property type="entry name" value="DUF559"/>
    <property type="match status" value="1"/>
</dbReference>
<dbReference type="EMBL" id="BARU01007454">
    <property type="protein sequence ID" value="GAH45310.1"/>
    <property type="molecule type" value="Genomic_DNA"/>
</dbReference>
<dbReference type="Pfam" id="PF01396">
    <property type="entry name" value="Zn_ribbon_Top1"/>
    <property type="match status" value="1"/>
</dbReference>
<dbReference type="GO" id="GO:0005694">
    <property type="term" value="C:chromosome"/>
    <property type="evidence" value="ECO:0007669"/>
    <property type="project" value="InterPro"/>
</dbReference>
<dbReference type="GO" id="GO:0006265">
    <property type="term" value="P:DNA topological change"/>
    <property type="evidence" value="ECO:0007669"/>
    <property type="project" value="InterPro"/>
</dbReference>
<feature type="non-terminal residue" evidence="3">
    <location>
        <position position="340"/>
    </location>
</feature>
<gene>
    <name evidence="3" type="ORF">S03H2_14680</name>
</gene>
<evidence type="ECO:0000259" key="1">
    <source>
        <dbReference type="Pfam" id="PF01396"/>
    </source>
</evidence>
<feature type="domain" description="DUF559" evidence="2">
    <location>
        <begin position="236"/>
        <end position="295"/>
    </location>
</feature>
<name>X1GKD0_9ZZZZ</name>
<sequence>MPEVRCPRCGSPMILRRAKRGPRAGRKFYGCSRYPNCKATIPFDSAVLDSSVRKEESKKQKHSLTEIFFPRTLRARERFQNYQVRFFETVALPEDLLDRIDSEEIGEGIVKAFSQWRVDFPIGESKSTPNQRQCQIISILEKILTRGRTTLLSPQLEKEFREIFLKTSKTEPSLSLIESLLLRGYQKSQKHPWLDSKEETIFYKDIISELLGDNYEQFVLPQVEISSLLPPNVATIGSQRVDFAIFHPGFEEKIVVEIDGEQHKRHIDADKERDRTLQDHGYAVIRIQASEIQEGSGPQLSVLKPRLSTIEKKFDESLSSSCHEIVQFVRSIKIAPHIQI</sequence>
<proteinExistence type="predicted"/>